<dbReference type="STRING" id="1646377.BS640_02530"/>
<sequence>MAETPKTPPQGPGRGILDSAQRIVTILVGMVETRLRLVVVELEEEKANLFQLLLMACITLIFTAFGLMSLLVVLFWAIDPAYRLMAMGTTTAVLLLLAIILGIWTISKARRSTLLSASRRQLKIDRALLEKEDLE</sequence>
<keyword evidence="1" id="KW-0472">Membrane</keyword>
<feature type="transmembrane region" description="Helical" evidence="1">
    <location>
        <begin position="84"/>
        <end position="106"/>
    </location>
</feature>
<dbReference type="InterPro" id="IPR009937">
    <property type="entry name" value="Phage_holin_3_6"/>
</dbReference>
<dbReference type="EMBL" id="MRWE01000003">
    <property type="protein sequence ID" value="ORJ26984.1"/>
    <property type="molecule type" value="Genomic_DNA"/>
</dbReference>
<keyword evidence="1" id="KW-1133">Transmembrane helix</keyword>
<evidence type="ECO:0000313" key="2">
    <source>
        <dbReference type="EMBL" id="ORJ26984.1"/>
    </source>
</evidence>
<dbReference type="GeneID" id="93567717"/>
<gene>
    <name evidence="2" type="ORF">BS640_02530</name>
</gene>
<proteinExistence type="predicted"/>
<accession>A0A1X0WJM8</accession>
<evidence type="ECO:0008006" key="4">
    <source>
        <dbReference type="Google" id="ProtNLM"/>
    </source>
</evidence>
<dbReference type="Proteomes" id="UP000192536">
    <property type="component" value="Unassembled WGS sequence"/>
</dbReference>
<evidence type="ECO:0000256" key="1">
    <source>
        <dbReference type="SAM" id="Phobius"/>
    </source>
</evidence>
<keyword evidence="1" id="KW-0812">Transmembrane</keyword>
<name>A0A1X0WJM8_9GAMM</name>
<dbReference type="RefSeq" id="WP_026110501.1">
    <property type="nucleotide sequence ID" value="NZ_CP049603.1"/>
</dbReference>
<evidence type="ECO:0000313" key="3">
    <source>
        <dbReference type="Proteomes" id="UP000192536"/>
    </source>
</evidence>
<reference evidence="2 3" key="1">
    <citation type="journal article" date="2017" name="Int. J. Syst. Evol. Microbiol.">
        <title>Rouxiella badensis sp. nov. and Rouxiella silvae sp. nov. isolated from peat bog soil in Germany and emendation of the genus description.</title>
        <authorList>
            <person name="Le Fleche-Mateos A."/>
            <person name="Kugler J.H."/>
            <person name="Hansen S.H."/>
            <person name="Syldatk C."/>
            <person name="Hausmann R."/>
            <person name="Lomprez F."/>
            <person name="Vandenbogaert M."/>
            <person name="Manuguerra J.C."/>
            <person name="Grimont P.A."/>
        </authorList>
    </citation>
    <scope>NUCLEOTIDE SEQUENCE [LARGE SCALE GENOMIC DNA]</scope>
    <source>
        <strain evidence="2 3">DSM 100043</strain>
    </source>
</reference>
<feature type="transmembrane region" description="Helical" evidence="1">
    <location>
        <begin position="52"/>
        <end position="78"/>
    </location>
</feature>
<keyword evidence="3" id="KW-1185">Reference proteome</keyword>
<comment type="caution">
    <text evidence="2">The sequence shown here is derived from an EMBL/GenBank/DDBJ whole genome shotgun (WGS) entry which is preliminary data.</text>
</comment>
<organism evidence="2 3">
    <name type="scientific">Rouxiella badensis</name>
    <dbReference type="NCBI Taxonomy" id="1646377"/>
    <lineage>
        <taxon>Bacteria</taxon>
        <taxon>Pseudomonadati</taxon>
        <taxon>Pseudomonadota</taxon>
        <taxon>Gammaproteobacteria</taxon>
        <taxon>Enterobacterales</taxon>
        <taxon>Yersiniaceae</taxon>
        <taxon>Rouxiella</taxon>
    </lineage>
</organism>
<dbReference type="Pfam" id="PF07332">
    <property type="entry name" value="Phage_holin_3_6"/>
    <property type="match status" value="1"/>
</dbReference>
<protein>
    <recommendedName>
        <fullName evidence="4">Inner membrane protein YqjE</fullName>
    </recommendedName>
</protein>
<dbReference type="AlphaFoldDB" id="A0A1X0WJM8"/>